<dbReference type="CDD" id="cd09739">
    <property type="entry name" value="Cas6_I-F"/>
    <property type="match status" value="1"/>
</dbReference>
<dbReference type="Gene3D" id="3.30.70.2540">
    <property type="entry name" value="CRISPR-associated endoribonuclease Cas6/Csy4"/>
    <property type="match status" value="1"/>
</dbReference>
<evidence type="ECO:0000313" key="1">
    <source>
        <dbReference type="EMBL" id="MCE7509730.1"/>
    </source>
</evidence>
<dbReference type="InterPro" id="IPR042564">
    <property type="entry name" value="CRISPR-Cas6/Csy4_sf"/>
</dbReference>
<dbReference type="NCBIfam" id="TIGR02563">
    <property type="entry name" value="cas_Csy4"/>
    <property type="match status" value="1"/>
</dbReference>
<reference evidence="1" key="1">
    <citation type="submission" date="2022-01" db="EMBL/GenBank/DDBJ databases">
        <authorList>
            <person name="Karlyshev A.V."/>
            <person name="Jaspars M."/>
        </authorList>
    </citation>
    <scope>NUCLEOTIDE SEQUENCE</scope>
    <source>
        <strain evidence="1">AGSA3-2</strain>
    </source>
</reference>
<dbReference type="AlphaFoldDB" id="A0A9Q3ZDP2"/>
<gene>
    <name evidence="1" type="primary">cas6f</name>
    <name evidence="1" type="ORF">LZG35_13880</name>
</gene>
<protein>
    <submittedName>
        <fullName evidence="1">Type I-F CRISPR-associated endoribonuclease Cas6/Csy4</fullName>
    </submittedName>
</protein>
<dbReference type="GO" id="GO:0004519">
    <property type="term" value="F:endonuclease activity"/>
    <property type="evidence" value="ECO:0007669"/>
    <property type="project" value="InterPro"/>
</dbReference>
<dbReference type="Pfam" id="PF09618">
    <property type="entry name" value="Cas_Csy4"/>
    <property type="match status" value="1"/>
</dbReference>
<sequence>MDQYIDIRILPDPEFTSTILMGALYGKLHRALVKLQSDDIGISFPEHQRRPKSLGGVLRLHGSAAALDHLMSQDCLAGMRDHIQMTGLAPVPGNAKHRVVRRRQFKTNAERLRRRRARRHEETLEQARERIPDTVERKVDLPYVTLRSQSTGQDFCLFIEHGDLQAHPVTGRFSRYGLSPTATIPWF</sequence>
<keyword evidence="2" id="KW-1185">Reference proteome</keyword>
<dbReference type="Proteomes" id="UP001107961">
    <property type="component" value="Unassembled WGS sequence"/>
</dbReference>
<dbReference type="GO" id="GO:0043571">
    <property type="term" value="P:maintenance of CRISPR repeat elements"/>
    <property type="evidence" value="ECO:0007669"/>
    <property type="project" value="InterPro"/>
</dbReference>
<organism evidence="1 2">
    <name type="scientific">Alloalcanivorax xenomutans</name>
    <dbReference type="NCBI Taxonomy" id="1094342"/>
    <lineage>
        <taxon>Bacteria</taxon>
        <taxon>Pseudomonadati</taxon>
        <taxon>Pseudomonadota</taxon>
        <taxon>Gammaproteobacteria</taxon>
        <taxon>Oceanospirillales</taxon>
        <taxon>Alcanivoracaceae</taxon>
        <taxon>Alloalcanivorax</taxon>
    </lineage>
</organism>
<proteinExistence type="predicted"/>
<name>A0A9Q3ZDP2_9GAMM</name>
<dbReference type="EMBL" id="JAJVKT010000017">
    <property type="protein sequence ID" value="MCE7509730.1"/>
    <property type="molecule type" value="Genomic_DNA"/>
</dbReference>
<dbReference type="RefSeq" id="WP_014995867.1">
    <property type="nucleotide sequence ID" value="NZ_CP012331.1"/>
</dbReference>
<comment type="caution">
    <text evidence="1">The sequence shown here is derived from an EMBL/GenBank/DDBJ whole genome shotgun (WGS) entry which is preliminary data.</text>
</comment>
<accession>A0A9Q3ZDP2</accession>
<dbReference type="InterPro" id="IPR013396">
    <property type="entry name" value="CRISPR-assoc_prot_Csy4"/>
</dbReference>
<dbReference type="KEGG" id="axe:P40_16640"/>
<evidence type="ECO:0000313" key="2">
    <source>
        <dbReference type="Proteomes" id="UP001107961"/>
    </source>
</evidence>